<dbReference type="InterPro" id="IPR016187">
    <property type="entry name" value="CTDL_fold"/>
</dbReference>
<dbReference type="Proteomes" id="UP000694701">
    <property type="component" value="Unplaced"/>
</dbReference>
<reference evidence="3" key="1">
    <citation type="submission" date="2025-08" db="UniProtKB">
        <authorList>
            <consortium name="Ensembl"/>
        </authorList>
    </citation>
    <scope>IDENTIFICATION</scope>
</reference>
<dbReference type="InterPro" id="IPR050111">
    <property type="entry name" value="C-type_lectin/snaclec_domain"/>
</dbReference>
<dbReference type="PANTHER" id="PTHR22803">
    <property type="entry name" value="MANNOSE, PHOSPHOLIPASE, LECTIN RECEPTOR RELATED"/>
    <property type="match status" value="1"/>
</dbReference>
<protein>
    <recommendedName>
        <fullName evidence="2">C-type lectin domain-containing protein</fullName>
    </recommendedName>
</protein>
<dbReference type="InterPro" id="IPR001304">
    <property type="entry name" value="C-type_lectin-like"/>
</dbReference>
<dbReference type="Pfam" id="PF00059">
    <property type="entry name" value="Lectin_C"/>
    <property type="match status" value="1"/>
</dbReference>
<evidence type="ECO:0000313" key="3">
    <source>
        <dbReference type="Ensembl" id="ENSCCRP00020082754.1"/>
    </source>
</evidence>
<sequence>MYIDQFAIHNIWHKIIFSITVSVNIQYVPFFLVSNNFAHLGVNHFFTYGLQQEFMSNFQINVWIGLPENVTEGVWKWVDNTEVIKEYWATGEPNNVNGIEDCVEILSGRPSQENWNDFSCEEKKHYVCEYEY</sequence>
<dbReference type="Ensembl" id="ENSCCRT00020090569.1">
    <property type="protein sequence ID" value="ENSCCRP00020082754.1"/>
    <property type="gene ID" value="ENSCCRG00020038183.1"/>
</dbReference>
<feature type="domain" description="C-type lectin" evidence="2">
    <location>
        <begin position="51"/>
        <end position="129"/>
    </location>
</feature>
<evidence type="ECO:0000259" key="2">
    <source>
        <dbReference type="PROSITE" id="PS50041"/>
    </source>
</evidence>
<proteinExistence type="predicted"/>
<keyword evidence="1" id="KW-1015">Disulfide bond</keyword>
<name>A0A8C2IPD2_CYPCA</name>
<dbReference type="InterPro" id="IPR018378">
    <property type="entry name" value="C-type_lectin_CS"/>
</dbReference>
<evidence type="ECO:0000256" key="1">
    <source>
        <dbReference type="ARBA" id="ARBA00023157"/>
    </source>
</evidence>
<dbReference type="Gene3D" id="3.10.100.10">
    <property type="entry name" value="Mannose-Binding Protein A, subunit A"/>
    <property type="match status" value="1"/>
</dbReference>
<dbReference type="InterPro" id="IPR016186">
    <property type="entry name" value="C-type_lectin-like/link_sf"/>
</dbReference>
<dbReference type="PROSITE" id="PS50041">
    <property type="entry name" value="C_TYPE_LECTIN_2"/>
    <property type="match status" value="1"/>
</dbReference>
<dbReference type="SUPFAM" id="SSF56436">
    <property type="entry name" value="C-type lectin-like"/>
    <property type="match status" value="1"/>
</dbReference>
<evidence type="ECO:0000313" key="4">
    <source>
        <dbReference type="Proteomes" id="UP000694701"/>
    </source>
</evidence>
<organism evidence="3 4">
    <name type="scientific">Cyprinus carpio</name>
    <name type="common">Common carp</name>
    <dbReference type="NCBI Taxonomy" id="7962"/>
    <lineage>
        <taxon>Eukaryota</taxon>
        <taxon>Metazoa</taxon>
        <taxon>Chordata</taxon>
        <taxon>Craniata</taxon>
        <taxon>Vertebrata</taxon>
        <taxon>Euteleostomi</taxon>
        <taxon>Actinopterygii</taxon>
        <taxon>Neopterygii</taxon>
        <taxon>Teleostei</taxon>
        <taxon>Ostariophysi</taxon>
        <taxon>Cypriniformes</taxon>
        <taxon>Cyprinidae</taxon>
        <taxon>Cyprininae</taxon>
        <taxon>Cyprinus</taxon>
    </lineage>
</organism>
<dbReference type="AlphaFoldDB" id="A0A8C2IPD2"/>
<accession>A0A8C2IPD2</accession>
<dbReference type="SMART" id="SM00034">
    <property type="entry name" value="CLECT"/>
    <property type="match status" value="1"/>
</dbReference>
<dbReference type="PROSITE" id="PS00615">
    <property type="entry name" value="C_TYPE_LECTIN_1"/>
    <property type="match status" value="1"/>
</dbReference>